<comment type="caution">
    <text evidence="5">The sequence shown here is derived from an EMBL/GenBank/DDBJ whole genome shotgun (WGS) entry which is preliminary data.</text>
</comment>
<evidence type="ECO:0000256" key="2">
    <source>
        <dbReference type="ARBA" id="ARBA00023125"/>
    </source>
</evidence>
<sequence>MDEVDRIVAAWRHERPDADVSPMEVLSRVSRLAQYLDGLRKQAFTSVGLEPWEFDVLAALRRIGEPYELSPGQLVAATHVTSGTMTNRVDRLQRKGLVERRPAPSDRRGVLVRLSTRGRERVDAALDALLTHEHELLADLDSDERATIADLLRDLIEPFAGPSA</sequence>
<dbReference type="InterPro" id="IPR000835">
    <property type="entry name" value="HTH_MarR-typ"/>
</dbReference>
<proteinExistence type="predicted"/>
<dbReference type="InterPro" id="IPR036390">
    <property type="entry name" value="WH_DNA-bd_sf"/>
</dbReference>
<dbReference type="InterPro" id="IPR036388">
    <property type="entry name" value="WH-like_DNA-bd_sf"/>
</dbReference>
<dbReference type="Pfam" id="PF12802">
    <property type="entry name" value="MarR_2"/>
    <property type="match status" value="1"/>
</dbReference>
<dbReference type="PANTHER" id="PTHR42756">
    <property type="entry name" value="TRANSCRIPTIONAL REGULATOR, MARR"/>
    <property type="match status" value="1"/>
</dbReference>
<dbReference type="GO" id="GO:0003677">
    <property type="term" value="F:DNA binding"/>
    <property type="evidence" value="ECO:0007669"/>
    <property type="project" value="UniProtKB-KW"/>
</dbReference>
<keyword evidence="6" id="KW-1185">Reference proteome</keyword>
<dbReference type="SUPFAM" id="SSF46785">
    <property type="entry name" value="Winged helix' DNA-binding domain"/>
    <property type="match status" value="1"/>
</dbReference>
<gene>
    <name evidence="5" type="ORF">FNM00_11840</name>
</gene>
<feature type="domain" description="HTH marR-type" evidence="4">
    <location>
        <begin position="22"/>
        <end position="157"/>
    </location>
</feature>
<dbReference type="PANTHER" id="PTHR42756:SF1">
    <property type="entry name" value="TRANSCRIPTIONAL REPRESSOR OF EMRAB OPERON"/>
    <property type="match status" value="1"/>
</dbReference>
<reference evidence="5 6" key="1">
    <citation type="submission" date="2019-07" db="EMBL/GenBank/DDBJ databases">
        <authorList>
            <person name="Zhao L.H."/>
        </authorList>
    </citation>
    <scope>NUCLEOTIDE SEQUENCE [LARGE SCALE GENOMIC DNA]</scope>
    <source>
        <strain evidence="5 6">Co35</strain>
    </source>
</reference>
<keyword evidence="1" id="KW-0805">Transcription regulation</keyword>
<protein>
    <submittedName>
        <fullName evidence="5">MarR family transcriptional regulator</fullName>
    </submittedName>
</protein>
<dbReference type="OrthoDB" id="3237509at2"/>
<dbReference type="Gene3D" id="1.10.10.10">
    <property type="entry name" value="Winged helix-like DNA-binding domain superfamily/Winged helix DNA-binding domain"/>
    <property type="match status" value="1"/>
</dbReference>
<name>A0A554S7J6_9ACTN</name>
<dbReference type="AlphaFoldDB" id="A0A554S7J6"/>
<evidence type="ECO:0000256" key="1">
    <source>
        <dbReference type="ARBA" id="ARBA00023015"/>
    </source>
</evidence>
<evidence type="ECO:0000313" key="5">
    <source>
        <dbReference type="EMBL" id="TSD62322.1"/>
    </source>
</evidence>
<evidence type="ECO:0000259" key="4">
    <source>
        <dbReference type="PROSITE" id="PS50995"/>
    </source>
</evidence>
<evidence type="ECO:0000313" key="6">
    <source>
        <dbReference type="Proteomes" id="UP000316988"/>
    </source>
</evidence>
<dbReference type="PRINTS" id="PR00598">
    <property type="entry name" value="HTHMARR"/>
</dbReference>
<evidence type="ECO:0000256" key="3">
    <source>
        <dbReference type="ARBA" id="ARBA00023163"/>
    </source>
</evidence>
<dbReference type="SMART" id="SM00347">
    <property type="entry name" value="HTH_MARR"/>
    <property type="match status" value="1"/>
</dbReference>
<organism evidence="5 6">
    <name type="scientific">Aeromicrobium piscarium</name>
    <dbReference type="NCBI Taxonomy" id="2590901"/>
    <lineage>
        <taxon>Bacteria</taxon>
        <taxon>Bacillati</taxon>
        <taxon>Actinomycetota</taxon>
        <taxon>Actinomycetes</taxon>
        <taxon>Propionibacteriales</taxon>
        <taxon>Nocardioidaceae</taxon>
        <taxon>Aeromicrobium</taxon>
    </lineage>
</organism>
<dbReference type="PROSITE" id="PS50995">
    <property type="entry name" value="HTH_MARR_2"/>
    <property type="match status" value="1"/>
</dbReference>
<dbReference type="Proteomes" id="UP000316988">
    <property type="component" value="Unassembled WGS sequence"/>
</dbReference>
<dbReference type="RefSeq" id="WP_143913756.1">
    <property type="nucleotide sequence ID" value="NZ_VLNT01000009.1"/>
</dbReference>
<keyword evidence="3" id="KW-0804">Transcription</keyword>
<accession>A0A554S7J6</accession>
<dbReference type="EMBL" id="VLNT01000009">
    <property type="protein sequence ID" value="TSD62322.1"/>
    <property type="molecule type" value="Genomic_DNA"/>
</dbReference>
<dbReference type="GO" id="GO:0003700">
    <property type="term" value="F:DNA-binding transcription factor activity"/>
    <property type="evidence" value="ECO:0007669"/>
    <property type="project" value="InterPro"/>
</dbReference>
<keyword evidence="2" id="KW-0238">DNA-binding</keyword>